<accession>A0A4Q2RE04</accession>
<sequence>MNFTVVAIAEDRLEATNEAGQRFTFPLDELQATRKPVRTSVKVGTLPVAPPLRTLELARKAAEDYAVAHGLI</sequence>
<proteinExistence type="predicted"/>
<evidence type="ECO:0000313" key="1">
    <source>
        <dbReference type="EMBL" id="RYB06063.1"/>
    </source>
</evidence>
<name>A0A4Q2RE04_9HYPH</name>
<dbReference type="AlphaFoldDB" id="A0A4Q2RE04"/>
<protein>
    <submittedName>
        <fullName evidence="1">Uncharacterized protein</fullName>
    </submittedName>
</protein>
<organism evidence="1 2">
    <name type="scientific">Lichenibacterium ramalinae</name>
    <dbReference type="NCBI Taxonomy" id="2316527"/>
    <lineage>
        <taxon>Bacteria</taxon>
        <taxon>Pseudomonadati</taxon>
        <taxon>Pseudomonadota</taxon>
        <taxon>Alphaproteobacteria</taxon>
        <taxon>Hyphomicrobiales</taxon>
        <taxon>Lichenihabitantaceae</taxon>
        <taxon>Lichenibacterium</taxon>
    </lineage>
</organism>
<dbReference type="RefSeq" id="WP_165361268.1">
    <property type="nucleotide sequence ID" value="NZ_QYBC01000005.1"/>
</dbReference>
<reference evidence="1 2" key="1">
    <citation type="submission" date="2018-09" db="EMBL/GenBank/DDBJ databases">
        <authorList>
            <person name="Grouzdev D.S."/>
            <person name="Krutkina M.S."/>
        </authorList>
    </citation>
    <scope>NUCLEOTIDE SEQUENCE [LARGE SCALE GENOMIC DNA]</scope>
    <source>
        <strain evidence="1 2">RmlP001</strain>
    </source>
</reference>
<keyword evidence="2" id="KW-1185">Reference proteome</keyword>
<dbReference type="Proteomes" id="UP000289411">
    <property type="component" value="Unassembled WGS sequence"/>
</dbReference>
<gene>
    <name evidence="1" type="ORF">D3272_07680</name>
</gene>
<reference evidence="1 2" key="2">
    <citation type="submission" date="2019-02" db="EMBL/GenBank/DDBJ databases">
        <title>'Lichenibacterium ramalinii' gen. nov. sp. nov., 'Lichenibacterium minor' gen. nov. sp. nov.</title>
        <authorList>
            <person name="Pankratov T."/>
        </authorList>
    </citation>
    <scope>NUCLEOTIDE SEQUENCE [LARGE SCALE GENOMIC DNA]</scope>
    <source>
        <strain evidence="1 2">RmlP001</strain>
    </source>
</reference>
<comment type="caution">
    <text evidence="1">The sequence shown here is derived from an EMBL/GenBank/DDBJ whole genome shotgun (WGS) entry which is preliminary data.</text>
</comment>
<dbReference type="EMBL" id="QYBC01000005">
    <property type="protein sequence ID" value="RYB06063.1"/>
    <property type="molecule type" value="Genomic_DNA"/>
</dbReference>
<evidence type="ECO:0000313" key="2">
    <source>
        <dbReference type="Proteomes" id="UP000289411"/>
    </source>
</evidence>